<dbReference type="GO" id="GO:0005524">
    <property type="term" value="F:ATP binding"/>
    <property type="evidence" value="ECO:0007669"/>
    <property type="project" value="UniProtKB-KW"/>
</dbReference>
<dbReference type="InterPro" id="IPR040198">
    <property type="entry name" value="Fido_containing"/>
</dbReference>
<evidence type="ECO:0000313" key="5">
    <source>
        <dbReference type="EMBL" id="EAI8859292.1"/>
    </source>
</evidence>
<evidence type="ECO:0000259" key="4">
    <source>
        <dbReference type="PROSITE" id="PS51459"/>
    </source>
</evidence>
<sequence length="278" mass="31926">MDGGENLGNFLKNNNERDYWLDVCVRMAHHSTAIEGNTLSQDETASILLDGYIAKATSEREFYEVKNYRQILPKMFSSLQEKAKIDEKLIKDFHRLIMNNLIDNNGKFKTIENLVVGANFEPTKPYLVPVSIKDMCDNLYFRLDNAKNNDDKLKAILQSHIKFEKIHPFSDGNGRTGRIIMIYGCLENNLAPIIIPKEQKNRYIAILRNNDIDGFMAFAKEIEKDEISRRNKFLSQRPNEQDNSKSVLSRLSNAYAKKLESGAIKALNDTANSKEKER</sequence>
<protein>
    <submittedName>
        <fullName evidence="5">Fic family protein</fullName>
    </submittedName>
</protein>
<evidence type="ECO:0000313" key="6">
    <source>
        <dbReference type="Proteomes" id="UP000535509"/>
    </source>
</evidence>
<comment type="caution">
    <text evidence="5">The sequence shown here is derived from an EMBL/GenBank/DDBJ whole genome shotgun (WGS) entry which is preliminary data.</text>
</comment>
<name>A0A825BG67_CAMFE</name>
<accession>A0A825BG67</accession>
<feature type="site" description="Important for autoinhibition of adenylyltransferase activity" evidence="3">
    <location>
        <position position="35"/>
    </location>
</feature>
<feature type="binding site" evidence="2">
    <location>
        <begin position="171"/>
        <end position="178"/>
    </location>
    <ligand>
        <name>ATP</name>
        <dbReference type="ChEBI" id="CHEBI:30616"/>
    </ligand>
</feature>
<feature type="active site" evidence="1">
    <location>
        <position position="167"/>
    </location>
</feature>
<dbReference type="PANTHER" id="PTHR13504">
    <property type="entry name" value="FIDO DOMAIN-CONTAINING PROTEIN DDB_G0283145"/>
    <property type="match status" value="1"/>
</dbReference>
<keyword evidence="2" id="KW-0067">ATP-binding</keyword>
<evidence type="ECO:0000256" key="1">
    <source>
        <dbReference type="PIRSR" id="PIRSR640198-1"/>
    </source>
</evidence>
<dbReference type="SUPFAM" id="SSF140931">
    <property type="entry name" value="Fic-like"/>
    <property type="match status" value="1"/>
</dbReference>
<feature type="domain" description="Fido" evidence="4">
    <location>
        <begin position="85"/>
        <end position="224"/>
    </location>
</feature>
<reference evidence="5 6" key="1">
    <citation type="submission" date="2018-06" db="EMBL/GenBank/DDBJ databases">
        <authorList>
            <consortium name="PulseNet: The National Subtyping Network for Foodborne Disease Surveillance"/>
            <person name="Tarr C.L."/>
            <person name="Trees E."/>
            <person name="Katz L.S."/>
            <person name="Carleton-Romer H.A."/>
            <person name="Stroika S."/>
            <person name="Kucerova Z."/>
            <person name="Roache K.F."/>
            <person name="Sabol A.L."/>
            <person name="Besser J."/>
            <person name="Gerner-Smidt P."/>
        </authorList>
    </citation>
    <scope>NUCLEOTIDE SEQUENCE [LARGE SCALE GENOMIC DNA]</scope>
    <source>
        <strain evidence="5 6">PNUSAC001503</strain>
    </source>
</reference>
<keyword evidence="6" id="KW-1185">Reference proteome</keyword>
<dbReference type="Pfam" id="PF02661">
    <property type="entry name" value="Fic"/>
    <property type="match status" value="1"/>
</dbReference>
<dbReference type="EMBL" id="AABTCC010000014">
    <property type="protein sequence ID" value="EAI8859292.1"/>
    <property type="molecule type" value="Genomic_DNA"/>
</dbReference>
<dbReference type="Proteomes" id="UP000535509">
    <property type="component" value="Unassembled WGS sequence"/>
</dbReference>
<dbReference type="Gene3D" id="1.10.3290.10">
    <property type="entry name" value="Fido-like domain"/>
    <property type="match status" value="1"/>
</dbReference>
<dbReference type="InterPro" id="IPR036597">
    <property type="entry name" value="Fido-like_dom_sf"/>
</dbReference>
<evidence type="ECO:0000256" key="3">
    <source>
        <dbReference type="PIRSR" id="PIRSR640198-3"/>
    </source>
</evidence>
<dbReference type="InterPro" id="IPR003812">
    <property type="entry name" value="Fido"/>
</dbReference>
<dbReference type="AlphaFoldDB" id="A0A825BG67"/>
<gene>
    <name evidence="5" type="ORF">CX802_05515</name>
</gene>
<organism evidence="5 6">
    <name type="scientific">Campylobacter fetus</name>
    <dbReference type="NCBI Taxonomy" id="196"/>
    <lineage>
        <taxon>Bacteria</taxon>
        <taxon>Pseudomonadati</taxon>
        <taxon>Campylobacterota</taxon>
        <taxon>Epsilonproteobacteria</taxon>
        <taxon>Campylobacterales</taxon>
        <taxon>Campylobacteraceae</taxon>
        <taxon>Campylobacter</taxon>
    </lineage>
</organism>
<dbReference type="RefSeq" id="WP_059429738.1">
    <property type="nucleotide sequence ID" value="NZ_CBCURR010000003.1"/>
</dbReference>
<dbReference type="PANTHER" id="PTHR13504:SF38">
    <property type="entry name" value="FIDO DOMAIN-CONTAINING PROTEIN"/>
    <property type="match status" value="1"/>
</dbReference>
<evidence type="ECO:0000256" key="2">
    <source>
        <dbReference type="PIRSR" id="PIRSR640198-2"/>
    </source>
</evidence>
<proteinExistence type="predicted"/>
<keyword evidence="2" id="KW-0547">Nucleotide-binding</keyword>
<dbReference type="PROSITE" id="PS51459">
    <property type="entry name" value="FIDO"/>
    <property type="match status" value="1"/>
</dbReference>